<dbReference type="InterPro" id="IPR012902">
    <property type="entry name" value="N_methyl_site"/>
</dbReference>
<dbReference type="PROSITE" id="PS00409">
    <property type="entry name" value="PROKAR_NTER_METHYL"/>
    <property type="match status" value="1"/>
</dbReference>
<evidence type="ECO:0000256" key="3">
    <source>
        <dbReference type="RuleBase" id="RU000389"/>
    </source>
</evidence>
<dbReference type="InterPro" id="IPR001082">
    <property type="entry name" value="Pilin"/>
</dbReference>
<dbReference type="NCBIfam" id="TIGR02532">
    <property type="entry name" value="IV_pilin_GFxxxE"/>
    <property type="match status" value="1"/>
</dbReference>
<evidence type="ECO:0000256" key="1">
    <source>
        <dbReference type="ARBA" id="ARBA00005233"/>
    </source>
</evidence>
<feature type="transmembrane region" description="Helical" evidence="4">
    <location>
        <begin position="12"/>
        <end position="30"/>
    </location>
</feature>
<sequence>MKSIKGFTLIELMIVVAIIAILAAIALPAYQDYTVRARVTEALFLASSAKVTIGENINNRNALDATACRGVENMTTATQNVVSMECAGDGVLTIITTDKAGAVTLLLRPSYVPNDAIRWQCVRTAGENSHVPAQCRT</sequence>
<comment type="similarity">
    <text evidence="1 3">Belongs to the N-Me-Phe pilin family.</text>
</comment>
<dbReference type="PANTHER" id="PTHR30093">
    <property type="entry name" value="GENERAL SECRETION PATHWAY PROTEIN G"/>
    <property type="match status" value="1"/>
</dbReference>
<keyword evidence="4" id="KW-1133">Transmembrane helix</keyword>
<evidence type="ECO:0000313" key="5">
    <source>
        <dbReference type="EMBL" id="WNH53224.1"/>
    </source>
</evidence>
<dbReference type="Proteomes" id="UP001302072">
    <property type="component" value="Chromosome"/>
</dbReference>
<protein>
    <submittedName>
        <fullName evidence="5">Pilin</fullName>
    </submittedName>
</protein>
<keyword evidence="4" id="KW-0812">Transmembrane</keyword>
<keyword evidence="4" id="KW-0472">Membrane</keyword>
<dbReference type="PANTHER" id="PTHR30093:SF34">
    <property type="entry name" value="PREPILIN PEPTIDASE-DEPENDENT PROTEIN D"/>
    <property type="match status" value="1"/>
</dbReference>
<dbReference type="SUPFAM" id="SSF54523">
    <property type="entry name" value="Pili subunits"/>
    <property type="match status" value="1"/>
</dbReference>
<proteinExistence type="inferred from homology"/>
<evidence type="ECO:0000256" key="4">
    <source>
        <dbReference type="SAM" id="Phobius"/>
    </source>
</evidence>
<accession>A0ABY9YQN0</accession>
<keyword evidence="6" id="KW-1185">Reference proteome</keyword>
<keyword evidence="3" id="KW-0281">Fimbrium</keyword>
<gene>
    <name evidence="5" type="ORF">PDM29_02810</name>
</gene>
<dbReference type="Pfam" id="PF00114">
    <property type="entry name" value="Pilin"/>
    <property type="match status" value="1"/>
</dbReference>
<dbReference type="EMBL" id="CP115541">
    <property type="protein sequence ID" value="WNH53224.1"/>
    <property type="molecule type" value="Genomic_DNA"/>
</dbReference>
<evidence type="ECO:0000313" key="6">
    <source>
        <dbReference type="Proteomes" id="UP001302072"/>
    </source>
</evidence>
<name>A0ABY9YQN0_9GAMM</name>
<evidence type="ECO:0000256" key="2">
    <source>
        <dbReference type="ARBA" id="ARBA00022481"/>
    </source>
</evidence>
<dbReference type="Pfam" id="PF07963">
    <property type="entry name" value="N_methyl"/>
    <property type="match status" value="1"/>
</dbReference>
<keyword evidence="2" id="KW-0488">Methylation</keyword>
<dbReference type="Gene3D" id="3.30.700.10">
    <property type="entry name" value="Glycoprotein, Type 4 Pilin"/>
    <property type="match status" value="1"/>
</dbReference>
<organism evidence="5 6">
    <name type="scientific">Stenotrophomonas oahuensis</name>
    <dbReference type="NCBI Taxonomy" id="3003271"/>
    <lineage>
        <taxon>Bacteria</taxon>
        <taxon>Pseudomonadati</taxon>
        <taxon>Pseudomonadota</taxon>
        <taxon>Gammaproteobacteria</taxon>
        <taxon>Lysobacterales</taxon>
        <taxon>Lysobacteraceae</taxon>
        <taxon>Stenotrophomonas</taxon>
    </lineage>
</organism>
<dbReference type="InterPro" id="IPR045584">
    <property type="entry name" value="Pilin-like"/>
</dbReference>
<reference evidence="5 6" key="1">
    <citation type="submission" date="2022-12" db="EMBL/GenBank/DDBJ databases">
        <title>Two new species, Stenotrophomonas aracearum and Stenotrophomonas oahuensis, isolated from Anthurium (Araceae family) in Hawaii.</title>
        <authorList>
            <person name="Chunag S.C."/>
            <person name="Dobhal S."/>
            <person name="Alvarez A."/>
            <person name="Arif M."/>
        </authorList>
    </citation>
    <scope>NUCLEOTIDE SEQUENCE [LARGE SCALE GENOMIC DNA]</scope>
    <source>
        <strain evidence="5 6">A5586</strain>
    </source>
</reference>
<dbReference type="RefSeq" id="WP_311192385.1">
    <property type="nucleotide sequence ID" value="NZ_CP115541.1"/>
</dbReference>